<feature type="region of interest" description="Disordered" evidence="8">
    <location>
        <begin position="1"/>
        <end position="23"/>
    </location>
</feature>
<evidence type="ECO:0000313" key="11">
    <source>
        <dbReference type="EMBL" id="ORJ63662.1"/>
    </source>
</evidence>
<dbReference type="FunFam" id="1.20.1720.10:FF:000021">
    <property type="entry name" value="Drug resistance transporter, EmrB/QacA subfamily"/>
    <property type="match status" value="1"/>
</dbReference>
<organism evidence="11 12">
    <name type="scientific">Mycobacterium simiae</name>
    <name type="common">Mycobacterium habana</name>
    <dbReference type="NCBI Taxonomy" id="1784"/>
    <lineage>
        <taxon>Bacteria</taxon>
        <taxon>Bacillati</taxon>
        <taxon>Actinomycetota</taxon>
        <taxon>Actinomycetes</taxon>
        <taxon>Mycobacteriales</taxon>
        <taxon>Mycobacteriaceae</taxon>
        <taxon>Mycobacterium</taxon>
        <taxon>Mycobacterium simiae complex</taxon>
    </lineage>
</organism>
<dbReference type="EMBL" id="MZZM01000007">
    <property type="protein sequence ID" value="ORJ63662.1"/>
    <property type="molecule type" value="Genomic_DNA"/>
</dbReference>
<dbReference type="SUPFAM" id="SSF103473">
    <property type="entry name" value="MFS general substrate transporter"/>
    <property type="match status" value="1"/>
</dbReference>
<dbReference type="CDD" id="cd17321">
    <property type="entry name" value="MFS_MMR_MDR_like"/>
    <property type="match status" value="1"/>
</dbReference>
<feature type="region of interest" description="Disordered" evidence="8">
    <location>
        <begin position="561"/>
        <end position="589"/>
    </location>
</feature>
<dbReference type="GO" id="GO:0022857">
    <property type="term" value="F:transmembrane transporter activity"/>
    <property type="evidence" value="ECO:0007669"/>
    <property type="project" value="InterPro"/>
</dbReference>
<feature type="domain" description="Major facilitator superfamily (MFS) profile" evidence="10">
    <location>
        <begin position="42"/>
        <end position="509"/>
    </location>
</feature>
<evidence type="ECO:0000256" key="3">
    <source>
        <dbReference type="ARBA" id="ARBA00022448"/>
    </source>
</evidence>
<keyword evidence="5 9" id="KW-0812">Transmembrane</keyword>
<feature type="region of interest" description="Disordered" evidence="8">
    <location>
        <begin position="625"/>
        <end position="664"/>
    </location>
</feature>
<reference evidence="11 12" key="1">
    <citation type="submission" date="2017-03" db="EMBL/GenBank/DDBJ databases">
        <title>Genomic insights into Mycobacterium simiae human colonization.</title>
        <authorList>
            <person name="Steffani J.L."/>
            <person name="Brunck M.E."/>
            <person name="Cruz E."/>
            <person name="Montiel R."/>
            <person name="Barona F."/>
        </authorList>
    </citation>
    <scope>NUCLEOTIDE SEQUENCE [LARGE SCALE GENOMIC DNA]</scope>
    <source>
        <strain evidence="11 12">MsiGto</strain>
    </source>
</reference>
<dbReference type="PANTHER" id="PTHR42718:SF42">
    <property type="entry name" value="EXPORT PROTEIN"/>
    <property type="match status" value="1"/>
</dbReference>
<dbReference type="Pfam" id="PF07690">
    <property type="entry name" value="MFS_1"/>
    <property type="match status" value="1"/>
</dbReference>
<dbReference type="InterPro" id="IPR020846">
    <property type="entry name" value="MFS_dom"/>
</dbReference>
<comment type="subcellular location">
    <subcellularLocation>
        <location evidence="1">Cell membrane</location>
        <topology evidence="1">Multi-pass membrane protein</topology>
    </subcellularLocation>
</comment>
<feature type="transmembrane region" description="Helical" evidence="9">
    <location>
        <begin position="108"/>
        <end position="134"/>
    </location>
</feature>
<keyword evidence="7 9" id="KW-0472">Membrane</keyword>
<feature type="transmembrane region" description="Helical" evidence="9">
    <location>
        <begin position="383"/>
        <end position="403"/>
    </location>
</feature>
<dbReference type="Gene3D" id="1.20.1720.10">
    <property type="entry name" value="Multidrug resistance protein D"/>
    <property type="match status" value="1"/>
</dbReference>
<gene>
    <name evidence="11" type="ORF">B5M45_05030</name>
</gene>
<feature type="transmembrane region" description="Helical" evidence="9">
    <location>
        <begin position="360"/>
        <end position="377"/>
    </location>
</feature>
<sequence>MTTARPGSSGPARRAGPTRTEGVGVRTFVPSGLVNGGNPWHALWAMMIGFFMIMVDATIVAIANPTIMADLHIGYDAVVWLTSAYLLGYAVVLLVAGRLGDRFGTKNLYLIGLVVFTTASLWCGLSGSAGMLIAARVVQGIGAGVLTPQTLSTITRIFPPERRGVAVSLWGATAGVASLVGPLAGGVLVDGLGWQWIFFVNVPIGVLGLGLAARLVPALPTQGHRLDLVGVGLSGVGMFLIVFGLQQGQAAHWQPWIWATIVAGAGFFSVFVYWQAMNTREPLIPLEVFADRDFSLCNVGVAVTSFVATAMMLPLTFYTQSVCGLSPTLSALLIAPMAIANGGLAPFVGRIVDRYHPRPVIGFGFSVLAIALTWLSFDMSPATPIWRLVLLFGAVGVGMAFVWSPLTATATRNLPSDLAGTGSAVYNAVRQQGAVLGSATMAAFMTWRIGAQMPPYAASHDADTGGTLLQLPDFVREPFAAAMSQSMLLPAFIALFGIAAALFLLGFVPALAARAGFGGVAPAGDRHDREGGGDDEGNGEDEGEDDDAYVELILCREPDLQPSALRGPIAPRRPGDGMSSSTPTAFAYNGSRAHRGTHARPVVELPPHLSGPAVGGDRMATGRRVNGAMGFHPSGPGGPGGRGGQHHAWGPDDDSASYGRHARR</sequence>
<protein>
    <submittedName>
        <fullName evidence="11">MFS transporter</fullName>
    </submittedName>
</protein>
<feature type="transmembrane region" description="Helical" evidence="9">
    <location>
        <begin position="257"/>
        <end position="274"/>
    </location>
</feature>
<dbReference type="PANTHER" id="PTHR42718">
    <property type="entry name" value="MAJOR FACILITATOR SUPERFAMILY MULTIDRUG TRANSPORTER MFSC"/>
    <property type="match status" value="1"/>
</dbReference>
<feature type="transmembrane region" description="Helical" evidence="9">
    <location>
        <begin position="329"/>
        <end position="348"/>
    </location>
</feature>
<evidence type="ECO:0000259" key="10">
    <source>
        <dbReference type="PROSITE" id="PS50850"/>
    </source>
</evidence>
<dbReference type="NCBIfam" id="TIGR00711">
    <property type="entry name" value="efflux_EmrB"/>
    <property type="match status" value="1"/>
</dbReference>
<dbReference type="InterPro" id="IPR036259">
    <property type="entry name" value="MFS_trans_sf"/>
</dbReference>
<evidence type="ECO:0000256" key="9">
    <source>
        <dbReference type="SAM" id="Phobius"/>
    </source>
</evidence>
<dbReference type="InterPro" id="IPR011701">
    <property type="entry name" value="MFS"/>
</dbReference>
<keyword evidence="12" id="KW-1185">Reference proteome</keyword>
<keyword evidence="6 9" id="KW-1133">Transmembrane helix</keyword>
<feature type="compositionally biased region" description="Acidic residues" evidence="8">
    <location>
        <begin position="533"/>
        <end position="544"/>
    </location>
</feature>
<feature type="transmembrane region" description="Helical" evidence="9">
    <location>
        <begin position="228"/>
        <end position="245"/>
    </location>
</feature>
<feature type="transmembrane region" description="Helical" evidence="9">
    <location>
        <begin position="488"/>
        <end position="512"/>
    </location>
</feature>
<feature type="region of interest" description="Disordered" evidence="8">
    <location>
        <begin position="520"/>
        <end position="544"/>
    </location>
</feature>
<feature type="transmembrane region" description="Helical" evidence="9">
    <location>
        <begin position="42"/>
        <end position="63"/>
    </location>
</feature>
<comment type="caution">
    <text evidence="11">The sequence shown here is derived from an EMBL/GenBank/DDBJ whole genome shotgun (WGS) entry which is preliminary data.</text>
</comment>
<keyword evidence="3" id="KW-0813">Transport</keyword>
<evidence type="ECO:0000256" key="2">
    <source>
        <dbReference type="ARBA" id="ARBA00008537"/>
    </source>
</evidence>
<evidence type="ECO:0000256" key="8">
    <source>
        <dbReference type="SAM" id="MobiDB-lite"/>
    </source>
</evidence>
<dbReference type="AlphaFoldDB" id="A0A1X0YEZ2"/>
<feature type="transmembrane region" description="Helical" evidence="9">
    <location>
        <begin position="194"/>
        <end position="216"/>
    </location>
</feature>
<keyword evidence="4" id="KW-1003">Cell membrane</keyword>
<dbReference type="InterPro" id="IPR004638">
    <property type="entry name" value="EmrB-like"/>
</dbReference>
<evidence type="ECO:0000313" key="12">
    <source>
        <dbReference type="Proteomes" id="UP000193040"/>
    </source>
</evidence>
<feature type="transmembrane region" description="Helical" evidence="9">
    <location>
        <begin position="75"/>
        <end position="96"/>
    </location>
</feature>
<dbReference type="STRING" id="1784.VC42_07425"/>
<dbReference type="Proteomes" id="UP000193040">
    <property type="component" value="Unassembled WGS sequence"/>
</dbReference>
<proteinExistence type="inferred from homology"/>
<dbReference type="GO" id="GO:0005886">
    <property type="term" value="C:plasma membrane"/>
    <property type="evidence" value="ECO:0007669"/>
    <property type="project" value="UniProtKB-SubCell"/>
</dbReference>
<feature type="transmembrane region" description="Helical" evidence="9">
    <location>
        <begin position="295"/>
        <end position="317"/>
    </location>
</feature>
<dbReference type="PROSITE" id="PS50850">
    <property type="entry name" value="MFS"/>
    <property type="match status" value="1"/>
</dbReference>
<comment type="similarity">
    <text evidence="2">Belongs to the major facilitator superfamily. EmrB family.</text>
</comment>
<feature type="transmembrane region" description="Helical" evidence="9">
    <location>
        <begin position="165"/>
        <end position="188"/>
    </location>
</feature>
<name>A0A1X0YEZ2_MYCSI</name>
<evidence type="ECO:0000256" key="1">
    <source>
        <dbReference type="ARBA" id="ARBA00004651"/>
    </source>
</evidence>
<evidence type="ECO:0000256" key="5">
    <source>
        <dbReference type="ARBA" id="ARBA00022692"/>
    </source>
</evidence>
<accession>A0A1X0YEZ2</accession>
<evidence type="ECO:0000256" key="6">
    <source>
        <dbReference type="ARBA" id="ARBA00022989"/>
    </source>
</evidence>
<evidence type="ECO:0000256" key="7">
    <source>
        <dbReference type="ARBA" id="ARBA00023136"/>
    </source>
</evidence>
<evidence type="ECO:0000256" key="4">
    <source>
        <dbReference type="ARBA" id="ARBA00022475"/>
    </source>
</evidence>
<dbReference type="Gene3D" id="1.20.1250.20">
    <property type="entry name" value="MFS general substrate transporter like domains"/>
    <property type="match status" value="1"/>
</dbReference>